<comment type="caution">
    <text evidence="1">The sequence shown here is derived from an EMBL/GenBank/DDBJ whole genome shotgun (WGS) entry which is preliminary data.</text>
</comment>
<name>A0A4C1TSY5_EUMVA</name>
<reference evidence="1 2" key="1">
    <citation type="journal article" date="2019" name="Commun. Biol.">
        <title>The bagworm genome reveals a unique fibroin gene that provides high tensile strength.</title>
        <authorList>
            <person name="Kono N."/>
            <person name="Nakamura H."/>
            <person name="Ohtoshi R."/>
            <person name="Tomita M."/>
            <person name="Numata K."/>
            <person name="Arakawa K."/>
        </authorList>
    </citation>
    <scope>NUCLEOTIDE SEQUENCE [LARGE SCALE GENOMIC DNA]</scope>
</reference>
<dbReference type="OrthoDB" id="10067601at2759"/>
<evidence type="ECO:0000313" key="1">
    <source>
        <dbReference type="EMBL" id="GBP17115.1"/>
    </source>
</evidence>
<dbReference type="AlphaFoldDB" id="A0A4C1TSY5"/>
<proteinExistence type="predicted"/>
<evidence type="ECO:0000313" key="2">
    <source>
        <dbReference type="Proteomes" id="UP000299102"/>
    </source>
</evidence>
<keyword evidence="2" id="KW-1185">Reference proteome</keyword>
<organism evidence="1 2">
    <name type="scientific">Eumeta variegata</name>
    <name type="common">Bagworm moth</name>
    <name type="synonym">Eumeta japonica</name>
    <dbReference type="NCBI Taxonomy" id="151549"/>
    <lineage>
        <taxon>Eukaryota</taxon>
        <taxon>Metazoa</taxon>
        <taxon>Ecdysozoa</taxon>
        <taxon>Arthropoda</taxon>
        <taxon>Hexapoda</taxon>
        <taxon>Insecta</taxon>
        <taxon>Pterygota</taxon>
        <taxon>Neoptera</taxon>
        <taxon>Endopterygota</taxon>
        <taxon>Lepidoptera</taxon>
        <taxon>Glossata</taxon>
        <taxon>Ditrysia</taxon>
        <taxon>Tineoidea</taxon>
        <taxon>Psychidae</taxon>
        <taxon>Oiketicinae</taxon>
        <taxon>Eumeta</taxon>
    </lineage>
</organism>
<protein>
    <submittedName>
        <fullName evidence="1">Uncharacterized protein</fullName>
    </submittedName>
</protein>
<dbReference type="EMBL" id="BGZK01006213">
    <property type="protein sequence ID" value="GBP17115.1"/>
    <property type="molecule type" value="Genomic_DNA"/>
</dbReference>
<dbReference type="Proteomes" id="UP000299102">
    <property type="component" value="Unassembled WGS sequence"/>
</dbReference>
<accession>A0A4C1TSY5</accession>
<gene>
    <name evidence="1" type="ORF">EVAR_72319_1</name>
</gene>
<sequence length="86" mass="9886">MSTEQKTKLDKMVSEFPSFEKLVLDCTNLMEHHIDTVHDTPIKCKHYPLSLPRQEEEEECLKVDPDKVFAIVDSPLPKFSTSSPIL</sequence>